<evidence type="ECO:0000259" key="1">
    <source>
        <dbReference type="SMART" id="SM01019"/>
    </source>
</evidence>
<protein>
    <recommendedName>
        <fullName evidence="1">TF-B3 domain-containing protein</fullName>
    </recommendedName>
</protein>
<dbReference type="SMART" id="SM01019">
    <property type="entry name" value="B3"/>
    <property type="match status" value="2"/>
</dbReference>
<accession>A0A8X8A558</accession>
<evidence type="ECO:0000313" key="2">
    <source>
        <dbReference type="EMBL" id="KAG6780222.1"/>
    </source>
</evidence>
<dbReference type="AlphaFoldDB" id="A0A8X8A558"/>
<keyword evidence="3" id="KW-1185">Reference proteome</keyword>
<dbReference type="PANTHER" id="PTHR31140">
    <property type="entry name" value="B3 DOMAIN-CONTAINING TRANSCRIPTION FACTOR ABI3"/>
    <property type="match status" value="1"/>
</dbReference>
<dbReference type="PANTHER" id="PTHR31140:SF145">
    <property type="entry name" value="TF-B3 DOMAIN-CONTAINING PROTEIN"/>
    <property type="match status" value="1"/>
</dbReference>
<dbReference type="InterPro" id="IPR044800">
    <property type="entry name" value="LEC2-like"/>
</dbReference>
<organism evidence="2 3">
    <name type="scientific">Populus tomentosa</name>
    <name type="common">Chinese white poplar</name>
    <dbReference type="NCBI Taxonomy" id="118781"/>
    <lineage>
        <taxon>Eukaryota</taxon>
        <taxon>Viridiplantae</taxon>
        <taxon>Streptophyta</taxon>
        <taxon>Embryophyta</taxon>
        <taxon>Tracheophyta</taxon>
        <taxon>Spermatophyta</taxon>
        <taxon>Magnoliopsida</taxon>
        <taxon>eudicotyledons</taxon>
        <taxon>Gunneridae</taxon>
        <taxon>Pentapetalae</taxon>
        <taxon>rosids</taxon>
        <taxon>fabids</taxon>
        <taxon>Malpighiales</taxon>
        <taxon>Salicaceae</taxon>
        <taxon>Saliceae</taxon>
        <taxon>Populus</taxon>
    </lineage>
</organism>
<feature type="domain" description="TF-B3" evidence="1">
    <location>
        <begin position="7"/>
        <end position="109"/>
    </location>
</feature>
<comment type="caution">
    <text evidence="2">The sequence shown here is derived from an EMBL/GenBank/DDBJ whole genome shotgun (WGS) entry which is preliminary data.</text>
</comment>
<dbReference type="GO" id="GO:0003677">
    <property type="term" value="F:DNA binding"/>
    <property type="evidence" value="ECO:0007669"/>
    <property type="project" value="InterPro"/>
</dbReference>
<proteinExistence type="predicted"/>
<sequence length="370" mass="42191">MEQVHLFTKKLKPTHIGYTLSVPTHVFEAFPFPEGARTMKFEAVDATDNVWRFCLSTRLTGAYPKPVLLRSSWHRFVEQKGLVPEDRVVFFMERDDMVRRYTVRAQRKVTILMGQDVWVDVEDLPLYVSFESMSSIMQEKTHKKRPYGSLRTPPIPALPGFPKNPLHPILQYHDPRFLPATESPFFCSGEDDVVTAGSDHVSLITVVPPDATGDGDITCSSVVLMAAFKKTNGKSLFRGVQVHLFTKKLKPTHISHALSFPTRVLEAFPIPEGAHMTNFEAVDATDNAWRFCLSTRMTGAYPKPVLLRSSWHRFVEQKGLAPEDRVVFFIERDGGNDMFRRYTVRAQRKVMTLMGQDVWVDVEDLPLYGL</sequence>
<dbReference type="CDD" id="cd10017">
    <property type="entry name" value="B3_DNA"/>
    <property type="match status" value="2"/>
</dbReference>
<name>A0A8X8A558_POPTO</name>
<evidence type="ECO:0000313" key="3">
    <source>
        <dbReference type="Proteomes" id="UP000886885"/>
    </source>
</evidence>
<reference evidence="2" key="1">
    <citation type="journal article" date="2020" name="bioRxiv">
        <title>Hybrid origin of Populus tomentosa Carr. identified through genome sequencing and phylogenomic analysis.</title>
        <authorList>
            <person name="An X."/>
            <person name="Gao K."/>
            <person name="Chen Z."/>
            <person name="Li J."/>
            <person name="Yang X."/>
            <person name="Yang X."/>
            <person name="Zhou J."/>
            <person name="Guo T."/>
            <person name="Zhao T."/>
            <person name="Huang S."/>
            <person name="Miao D."/>
            <person name="Khan W.U."/>
            <person name="Rao P."/>
            <person name="Ye M."/>
            <person name="Lei B."/>
            <person name="Liao W."/>
            <person name="Wang J."/>
            <person name="Ji L."/>
            <person name="Li Y."/>
            <person name="Guo B."/>
            <person name="Mustafa N.S."/>
            <person name="Li S."/>
            <person name="Yun Q."/>
            <person name="Keller S.R."/>
            <person name="Mao J."/>
            <person name="Zhang R."/>
            <person name="Strauss S.H."/>
        </authorList>
    </citation>
    <scope>NUCLEOTIDE SEQUENCE</scope>
    <source>
        <strain evidence="2">GM15</strain>
        <tissue evidence="2">Leaf</tissue>
    </source>
</reference>
<feature type="domain" description="TF-B3" evidence="1">
    <location>
        <begin position="245"/>
        <end position="350"/>
    </location>
</feature>
<dbReference type="Proteomes" id="UP000886885">
    <property type="component" value="Chromosome 3D"/>
</dbReference>
<dbReference type="EMBL" id="JAAWWB010000006">
    <property type="protein sequence ID" value="KAG6780222.1"/>
    <property type="molecule type" value="Genomic_DNA"/>
</dbReference>
<gene>
    <name evidence="2" type="ORF">POTOM_013076</name>
</gene>
<dbReference type="InterPro" id="IPR003340">
    <property type="entry name" value="B3_DNA-bd"/>
</dbReference>
<dbReference type="GO" id="GO:0003700">
    <property type="term" value="F:DNA-binding transcription factor activity"/>
    <property type="evidence" value="ECO:0007669"/>
    <property type="project" value="InterPro"/>
</dbReference>
<dbReference type="OrthoDB" id="813834at2759"/>